<dbReference type="GeneID" id="17260513"/>
<dbReference type="InterPro" id="IPR033133">
    <property type="entry name" value="PUM-HD"/>
</dbReference>
<dbReference type="InterPro" id="IPR016024">
    <property type="entry name" value="ARM-type_fold"/>
</dbReference>
<dbReference type="KEGG" id="ehx:EMIHUDRAFT_429539"/>
<feature type="repeat" description="Pumilio" evidence="2">
    <location>
        <begin position="64"/>
        <end position="99"/>
    </location>
</feature>
<dbReference type="Gene3D" id="1.25.10.10">
    <property type="entry name" value="Leucine-rich Repeat Variant"/>
    <property type="match status" value="1"/>
</dbReference>
<dbReference type="InterPro" id="IPR011989">
    <property type="entry name" value="ARM-like"/>
</dbReference>
<accession>A0A0D3IST1</accession>
<feature type="repeat" description="Pumilio" evidence="2">
    <location>
        <begin position="206"/>
        <end position="243"/>
    </location>
</feature>
<feature type="repeat" description="Pumilio" evidence="2">
    <location>
        <begin position="170"/>
        <end position="205"/>
    </location>
</feature>
<evidence type="ECO:0000256" key="2">
    <source>
        <dbReference type="PROSITE-ProRule" id="PRU00317"/>
    </source>
</evidence>
<feature type="repeat" description="Pumilio" evidence="2">
    <location>
        <begin position="1"/>
        <end position="26"/>
    </location>
</feature>
<reference evidence="5" key="1">
    <citation type="journal article" date="2013" name="Nature">
        <title>Pan genome of the phytoplankton Emiliania underpins its global distribution.</title>
        <authorList>
            <person name="Read B.A."/>
            <person name="Kegel J."/>
            <person name="Klute M.J."/>
            <person name="Kuo A."/>
            <person name="Lefebvre S.C."/>
            <person name="Maumus F."/>
            <person name="Mayer C."/>
            <person name="Miller J."/>
            <person name="Monier A."/>
            <person name="Salamov A."/>
            <person name="Young J."/>
            <person name="Aguilar M."/>
            <person name="Claverie J.M."/>
            <person name="Frickenhaus S."/>
            <person name="Gonzalez K."/>
            <person name="Herman E.K."/>
            <person name="Lin Y.C."/>
            <person name="Napier J."/>
            <person name="Ogata H."/>
            <person name="Sarno A.F."/>
            <person name="Shmutz J."/>
            <person name="Schroeder D."/>
            <person name="de Vargas C."/>
            <person name="Verret F."/>
            <person name="von Dassow P."/>
            <person name="Valentin K."/>
            <person name="Van de Peer Y."/>
            <person name="Wheeler G."/>
            <person name="Dacks J.B."/>
            <person name="Delwiche C.F."/>
            <person name="Dyhrman S.T."/>
            <person name="Glockner G."/>
            <person name="John U."/>
            <person name="Richards T."/>
            <person name="Worden A.Z."/>
            <person name="Zhang X."/>
            <person name="Grigoriev I.V."/>
            <person name="Allen A.E."/>
            <person name="Bidle K."/>
            <person name="Borodovsky M."/>
            <person name="Bowler C."/>
            <person name="Brownlee C."/>
            <person name="Cock J.M."/>
            <person name="Elias M."/>
            <person name="Gladyshev V.N."/>
            <person name="Groth M."/>
            <person name="Guda C."/>
            <person name="Hadaegh A."/>
            <person name="Iglesias-Rodriguez M.D."/>
            <person name="Jenkins J."/>
            <person name="Jones B.M."/>
            <person name="Lawson T."/>
            <person name="Leese F."/>
            <person name="Lindquist E."/>
            <person name="Lobanov A."/>
            <person name="Lomsadze A."/>
            <person name="Malik S.B."/>
            <person name="Marsh M.E."/>
            <person name="Mackinder L."/>
            <person name="Mock T."/>
            <person name="Mueller-Roeber B."/>
            <person name="Pagarete A."/>
            <person name="Parker M."/>
            <person name="Probert I."/>
            <person name="Quesneville H."/>
            <person name="Raines C."/>
            <person name="Rensing S.A."/>
            <person name="Riano-Pachon D.M."/>
            <person name="Richier S."/>
            <person name="Rokitta S."/>
            <person name="Shiraiwa Y."/>
            <person name="Soanes D.M."/>
            <person name="van der Giezen M."/>
            <person name="Wahlund T.M."/>
            <person name="Williams B."/>
            <person name="Wilson W."/>
            <person name="Wolfe G."/>
            <person name="Wurch L.L."/>
        </authorList>
    </citation>
    <scope>NUCLEOTIDE SEQUENCE</scope>
</reference>
<dbReference type="Proteomes" id="UP000013827">
    <property type="component" value="Unassembled WGS sequence"/>
</dbReference>
<dbReference type="STRING" id="2903.R1DCN4"/>
<dbReference type="CDD" id="cd07920">
    <property type="entry name" value="Pumilio"/>
    <property type="match status" value="1"/>
</dbReference>
<dbReference type="FunFam" id="1.25.10.10:FF:000237">
    <property type="entry name" value="Pumilio homolog 9"/>
    <property type="match status" value="1"/>
</dbReference>
<proteinExistence type="predicted"/>
<evidence type="ECO:0000256" key="1">
    <source>
        <dbReference type="ARBA" id="ARBA00022737"/>
    </source>
</evidence>
<evidence type="ECO:0000259" key="3">
    <source>
        <dbReference type="PROSITE" id="PS50303"/>
    </source>
</evidence>
<dbReference type="HOGENOM" id="CLU_004017_8_5_1"/>
<dbReference type="EnsemblProtists" id="EOD14316">
    <property type="protein sequence ID" value="EOD14316"/>
    <property type="gene ID" value="EMIHUDRAFT_416264"/>
</dbReference>
<dbReference type="eggNOG" id="KOG2049">
    <property type="taxonomic scope" value="Eukaryota"/>
</dbReference>
<dbReference type="OMA" id="HITRILH"/>
<keyword evidence="5" id="KW-1185">Reference proteome</keyword>
<feature type="repeat" description="Pumilio" evidence="2">
    <location>
        <begin position="27"/>
        <end position="62"/>
    </location>
</feature>
<dbReference type="RefSeq" id="XP_005785121.1">
    <property type="nucleotide sequence ID" value="XM_005785064.1"/>
</dbReference>
<dbReference type="SMART" id="SM00025">
    <property type="entry name" value="Pumilio"/>
    <property type="match status" value="7"/>
</dbReference>
<reference evidence="4" key="2">
    <citation type="submission" date="2024-10" db="UniProtKB">
        <authorList>
            <consortium name="EnsemblProtists"/>
        </authorList>
    </citation>
    <scope>IDENTIFICATION</scope>
</reference>
<dbReference type="GO" id="GO:0005737">
    <property type="term" value="C:cytoplasm"/>
    <property type="evidence" value="ECO:0007669"/>
    <property type="project" value="TreeGrafter"/>
</dbReference>
<dbReference type="PANTHER" id="PTHR12537:SF13">
    <property type="entry name" value="PUMILIO HOMOLOGY DOMAIN FAMILY MEMBER 4"/>
    <property type="match status" value="1"/>
</dbReference>
<dbReference type="InterPro" id="IPR001313">
    <property type="entry name" value="Pumilio_RNA-bd_rpt"/>
</dbReference>
<dbReference type="PaxDb" id="2903-EOD14316"/>
<sequence length="279" mass="30271">MDPFGNYLVQKLVQYGTGEQRAALIDGTVERMVEVALNVHGTRVVQKMVECADSAAQQSALCAALLPSIMQLIRDMNANHVVQRCLAALPAELAAGIYDRAVSDCLAIATHRHGCCVLQRCLDHAPAPHREEIIGEVVRLAPKLVVDPFGNYVYILDLRQPPLTHAIVQALRGGFAELSLQKFSSNVIEKCLKSGDPTAVAVVANELTASEAFATLLHDPFANYVIQTLLTVGKDDVVALLVAQITPHLPTLRSTLYGKRIQAKLLKRCPATKAALPQR</sequence>
<dbReference type="Pfam" id="PF00806">
    <property type="entry name" value="PUF"/>
    <property type="match status" value="6"/>
</dbReference>
<dbReference type="GO" id="GO:0010608">
    <property type="term" value="P:post-transcriptional regulation of gene expression"/>
    <property type="evidence" value="ECO:0007669"/>
    <property type="project" value="TreeGrafter"/>
</dbReference>
<dbReference type="GO" id="GO:0003729">
    <property type="term" value="F:mRNA binding"/>
    <property type="evidence" value="ECO:0007669"/>
    <property type="project" value="TreeGrafter"/>
</dbReference>
<evidence type="ECO:0000313" key="4">
    <source>
        <dbReference type="EnsemblProtists" id="EOD14316"/>
    </source>
</evidence>
<feature type="domain" description="PUM-HD" evidence="3">
    <location>
        <begin position="1"/>
        <end position="269"/>
    </location>
</feature>
<dbReference type="InterPro" id="IPR033712">
    <property type="entry name" value="Pumilio_RNA-bd"/>
</dbReference>
<dbReference type="KEGG" id="ehx:EMIHUDRAFT_416264"/>
<dbReference type="PANTHER" id="PTHR12537">
    <property type="entry name" value="RNA BINDING PROTEIN PUMILIO-RELATED"/>
    <property type="match status" value="1"/>
</dbReference>
<dbReference type="SUPFAM" id="SSF48371">
    <property type="entry name" value="ARM repeat"/>
    <property type="match status" value="1"/>
</dbReference>
<evidence type="ECO:0000313" key="5">
    <source>
        <dbReference type="Proteomes" id="UP000013827"/>
    </source>
</evidence>
<dbReference type="AlphaFoldDB" id="A0A0D3IST1"/>
<name>A0A0D3IST1_EMIH1</name>
<protein>
    <recommendedName>
        <fullName evidence="3">PUM-HD domain-containing protein</fullName>
    </recommendedName>
</protein>
<dbReference type="EnsemblProtists" id="EOD32692">
    <property type="protein sequence ID" value="EOD32692"/>
    <property type="gene ID" value="EMIHUDRAFT_429539"/>
</dbReference>
<keyword evidence="1" id="KW-0677">Repeat</keyword>
<dbReference type="RefSeq" id="XP_005766745.1">
    <property type="nucleotide sequence ID" value="XM_005766688.1"/>
</dbReference>
<dbReference type="PROSITE" id="PS50303">
    <property type="entry name" value="PUM_HD"/>
    <property type="match status" value="1"/>
</dbReference>
<organism evidence="4 5">
    <name type="scientific">Emiliania huxleyi (strain CCMP1516)</name>
    <dbReference type="NCBI Taxonomy" id="280463"/>
    <lineage>
        <taxon>Eukaryota</taxon>
        <taxon>Haptista</taxon>
        <taxon>Haptophyta</taxon>
        <taxon>Prymnesiophyceae</taxon>
        <taxon>Isochrysidales</taxon>
        <taxon>Noelaerhabdaceae</taxon>
        <taxon>Emiliania</taxon>
    </lineage>
</organism>
<dbReference type="PROSITE" id="PS50302">
    <property type="entry name" value="PUM"/>
    <property type="match status" value="6"/>
</dbReference>
<feature type="repeat" description="Pumilio" evidence="2">
    <location>
        <begin position="100"/>
        <end position="135"/>
    </location>
</feature>
<dbReference type="GeneID" id="17277964"/>